<dbReference type="AlphaFoldDB" id="A0A517ZYW3"/>
<evidence type="ECO:0000313" key="1">
    <source>
        <dbReference type="EMBL" id="QDU47633.1"/>
    </source>
</evidence>
<dbReference type="RefSeq" id="WP_145380426.1">
    <property type="nucleotide sequence ID" value="NZ_CP036276.1"/>
</dbReference>
<name>A0A517ZYW3_9PLAN</name>
<reference evidence="1 2" key="1">
    <citation type="submission" date="2019-02" db="EMBL/GenBank/DDBJ databases">
        <title>Deep-cultivation of Planctomycetes and their phenomic and genomic characterization uncovers novel biology.</title>
        <authorList>
            <person name="Wiegand S."/>
            <person name="Jogler M."/>
            <person name="Boedeker C."/>
            <person name="Pinto D."/>
            <person name="Vollmers J."/>
            <person name="Rivas-Marin E."/>
            <person name="Kohn T."/>
            <person name="Peeters S.H."/>
            <person name="Heuer A."/>
            <person name="Rast P."/>
            <person name="Oberbeckmann S."/>
            <person name="Bunk B."/>
            <person name="Jeske O."/>
            <person name="Meyerdierks A."/>
            <person name="Storesund J.E."/>
            <person name="Kallscheuer N."/>
            <person name="Luecker S."/>
            <person name="Lage O.M."/>
            <person name="Pohl T."/>
            <person name="Merkel B.J."/>
            <person name="Hornburger P."/>
            <person name="Mueller R.-W."/>
            <person name="Bruemmer F."/>
            <person name="Labrenz M."/>
            <person name="Spormann A.M."/>
            <person name="Op den Camp H."/>
            <person name="Overmann J."/>
            <person name="Amann R."/>
            <person name="Jetten M.S.M."/>
            <person name="Mascher T."/>
            <person name="Medema M.H."/>
            <person name="Devos D.P."/>
            <person name="Kaster A.-K."/>
            <person name="Ovreas L."/>
            <person name="Rohde M."/>
            <person name="Galperin M.Y."/>
            <person name="Jogler C."/>
        </authorList>
    </citation>
    <scope>NUCLEOTIDE SEQUENCE [LARGE SCALE GENOMIC DNA]</scope>
    <source>
        <strain evidence="1 2">Mal52</strain>
    </source>
</reference>
<dbReference type="Proteomes" id="UP000319383">
    <property type="component" value="Chromosome"/>
</dbReference>
<dbReference type="Pfam" id="PF07394">
    <property type="entry name" value="DUF1501"/>
    <property type="match status" value="1"/>
</dbReference>
<dbReference type="InterPro" id="IPR006311">
    <property type="entry name" value="TAT_signal"/>
</dbReference>
<sequence length="459" mass="49661">MTAPTTACRGPVSRRSFLEAGSLALGGLGLSDLLRGRAAAKEATGLADDTSVILIWLQGGPSHLETYDLKPEAPIDYRGECNPIATAAPGMDICEHLPMHAQVADKINVIRSISHGFANHAAGAGRFLSGYNPFKLLDPLGQFPCLGPVVSKMLEGRRNPAMPRYVADASNVYGGGSASLGPAYLPFVVGGDPNAPDFKVKNLSLSPAIKDRLDDRSLLRKAFDGLNREIDQSRVMDSMDKYDREAVSLLTSNKAQNAFDLSQENPKVRDKYGRHKWGQRALLARRLVEAGTSFVTMQMQNPSIPGAIGNWDIHAVNGHLFDDARARLPVFDQAIAALVEDLYQRGLDKKVMLIVSGEFGRTPRINPQKGTASKVLQPGRDHYPGAMSVLVSGGGMQTGQVIGSTTAKGERPKDRKLDPNDLLATIYRFLGIDYAEMVPDNNGRPVPLIPFGTPIRELL</sequence>
<dbReference type="KEGG" id="sdyn:Mal52_61680"/>
<proteinExistence type="predicted"/>
<dbReference type="InterPro" id="IPR017850">
    <property type="entry name" value="Alkaline_phosphatase_core_sf"/>
</dbReference>
<dbReference type="EMBL" id="CP036276">
    <property type="protein sequence ID" value="QDU47633.1"/>
    <property type="molecule type" value="Genomic_DNA"/>
</dbReference>
<gene>
    <name evidence="1" type="ORF">Mal52_61680</name>
</gene>
<dbReference type="PANTHER" id="PTHR43737">
    <property type="entry name" value="BLL7424 PROTEIN"/>
    <property type="match status" value="1"/>
</dbReference>
<evidence type="ECO:0000313" key="2">
    <source>
        <dbReference type="Proteomes" id="UP000319383"/>
    </source>
</evidence>
<dbReference type="InterPro" id="IPR010869">
    <property type="entry name" value="DUF1501"/>
</dbReference>
<dbReference type="PROSITE" id="PS51318">
    <property type="entry name" value="TAT"/>
    <property type="match status" value="1"/>
</dbReference>
<organism evidence="1 2">
    <name type="scientific">Symmachiella dynata</name>
    <dbReference type="NCBI Taxonomy" id="2527995"/>
    <lineage>
        <taxon>Bacteria</taxon>
        <taxon>Pseudomonadati</taxon>
        <taxon>Planctomycetota</taxon>
        <taxon>Planctomycetia</taxon>
        <taxon>Planctomycetales</taxon>
        <taxon>Planctomycetaceae</taxon>
        <taxon>Symmachiella</taxon>
    </lineage>
</organism>
<dbReference type="SUPFAM" id="SSF53649">
    <property type="entry name" value="Alkaline phosphatase-like"/>
    <property type="match status" value="1"/>
</dbReference>
<accession>A0A517ZYW3</accession>
<protein>
    <recommendedName>
        <fullName evidence="3">DUF1501 domain-containing protein</fullName>
    </recommendedName>
</protein>
<keyword evidence="2" id="KW-1185">Reference proteome</keyword>
<dbReference type="PANTHER" id="PTHR43737:SF1">
    <property type="entry name" value="DUF1501 DOMAIN-CONTAINING PROTEIN"/>
    <property type="match status" value="1"/>
</dbReference>
<evidence type="ECO:0008006" key="3">
    <source>
        <dbReference type="Google" id="ProtNLM"/>
    </source>
</evidence>